<dbReference type="RefSeq" id="WP_182707766.1">
    <property type="nucleotide sequence ID" value="NZ_JACJII010000001.1"/>
</dbReference>
<sequence length="170" mass="18873">MRTTPDIPELRSLTEDADHVDVKVAEAALTLREYAAATLSWQPAWLTALFRVRDVFARGAGLETTAGRMGRRLRPEDVPFTPGAPVHFFTVTEAAEDRYLVLEAADSHLTAYLAIMARPDGDLNRFEVVTVVKYHRRLGSLYFNLIRPFHHLVVAGMARAGARAARGGRS</sequence>
<evidence type="ECO:0000313" key="2">
    <source>
        <dbReference type="Proteomes" id="UP000539313"/>
    </source>
</evidence>
<dbReference type="Proteomes" id="UP000539313">
    <property type="component" value="Unassembled WGS sequence"/>
</dbReference>
<dbReference type="Pfam" id="PF11066">
    <property type="entry name" value="DUF2867"/>
    <property type="match status" value="1"/>
</dbReference>
<proteinExistence type="predicted"/>
<dbReference type="EMBL" id="JACJII010000001">
    <property type="protein sequence ID" value="MBA9007079.1"/>
    <property type="molecule type" value="Genomic_DNA"/>
</dbReference>
<accession>A0A7W3RBR9</accession>
<dbReference type="AlphaFoldDB" id="A0A7W3RBR9"/>
<keyword evidence="2" id="KW-1185">Reference proteome</keyword>
<organism evidence="1 2">
    <name type="scientific">Thermomonospora cellulosilytica</name>
    <dbReference type="NCBI Taxonomy" id="1411118"/>
    <lineage>
        <taxon>Bacteria</taxon>
        <taxon>Bacillati</taxon>
        <taxon>Actinomycetota</taxon>
        <taxon>Actinomycetes</taxon>
        <taxon>Streptosporangiales</taxon>
        <taxon>Thermomonosporaceae</taxon>
        <taxon>Thermomonospora</taxon>
    </lineage>
</organism>
<name>A0A7W3RBR9_9ACTN</name>
<protein>
    <recommendedName>
        <fullName evidence="3">DUF2867 domain-containing protein</fullName>
    </recommendedName>
</protein>
<evidence type="ECO:0000313" key="1">
    <source>
        <dbReference type="EMBL" id="MBA9007079.1"/>
    </source>
</evidence>
<evidence type="ECO:0008006" key="3">
    <source>
        <dbReference type="Google" id="ProtNLM"/>
    </source>
</evidence>
<reference evidence="1 2" key="1">
    <citation type="submission" date="2020-08" db="EMBL/GenBank/DDBJ databases">
        <title>Sequencing the genomes of 1000 actinobacteria strains.</title>
        <authorList>
            <person name="Klenk H.-P."/>
        </authorList>
    </citation>
    <scope>NUCLEOTIDE SEQUENCE [LARGE SCALE GENOMIC DNA]</scope>
    <source>
        <strain evidence="1 2">DSM 45823</strain>
    </source>
</reference>
<comment type="caution">
    <text evidence="1">The sequence shown here is derived from an EMBL/GenBank/DDBJ whole genome shotgun (WGS) entry which is preliminary data.</text>
</comment>
<gene>
    <name evidence="1" type="ORF">HNR21_005961</name>
</gene>
<dbReference type="InterPro" id="IPR021295">
    <property type="entry name" value="DUF2867"/>
</dbReference>